<dbReference type="InterPro" id="IPR004087">
    <property type="entry name" value="KH_dom"/>
</dbReference>
<proteinExistence type="predicted"/>
<dbReference type="InterPro" id="IPR004088">
    <property type="entry name" value="KH_dom_type_1"/>
</dbReference>
<dbReference type="EMBL" id="GIBP01005036">
    <property type="protein sequence ID" value="NDV34005.1"/>
    <property type="molecule type" value="Transcribed_RNA"/>
</dbReference>
<organism evidence="3">
    <name type="scientific">Arcella intermedia</name>
    <dbReference type="NCBI Taxonomy" id="1963864"/>
    <lineage>
        <taxon>Eukaryota</taxon>
        <taxon>Amoebozoa</taxon>
        <taxon>Tubulinea</taxon>
        <taxon>Elardia</taxon>
        <taxon>Arcellinida</taxon>
        <taxon>Sphaerothecina</taxon>
        <taxon>Arcellidae</taxon>
        <taxon>Arcella</taxon>
    </lineage>
</organism>
<feature type="domain" description="K Homology" evidence="2">
    <location>
        <begin position="6"/>
        <end position="73"/>
    </location>
</feature>
<dbReference type="Gene3D" id="3.30.1370.10">
    <property type="entry name" value="K Homology domain, type 1"/>
    <property type="match status" value="1"/>
</dbReference>
<dbReference type="PIRSF" id="PIRSF027019">
    <property type="entry name" value="Euk_LigT"/>
    <property type="match status" value="1"/>
</dbReference>
<dbReference type="InterPro" id="IPR019510">
    <property type="entry name" value="AKAP7-like_phosphoesterase"/>
</dbReference>
<dbReference type="SMART" id="SM00322">
    <property type="entry name" value="KH"/>
    <property type="match status" value="1"/>
</dbReference>
<dbReference type="InterPro" id="IPR009097">
    <property type="entry name" value="Cyclic_Pdiesterase"/>
</dbReference>
<accession>A0A6B2LAP0</accession>
<dbReference type="PANTHER" id="PTHR13360">
    <property type="entry name" value="ACTIVATING SIGNAL COINTEGRATOR 1 COMPLEX SUBUNIT 1"/>
    <property type="match status" value="1"/>
</dbReference>
<dbReference type="PROSITE" id="PS50084">
    <property type="entry name" value="KH_TYPE_1"/>
    <property type="match status" value="1"/>
</dbReference>
<dbReference type="GO" id="GO:0005634">
    <property type="term" value="C:nucleus"/>
    <property type="evidence" value="ECO:0007669"/>
    <property type="project" value="TreeGrafter"/>
</dbReference>
<evidence type="ECO:0000313" key="3">
    <source>
        <dbReference type="EMBL" id="NDV34005.1"/>
    </source>
</evidence>
<dbReference type="PANTHER" id="PTHR13360:SF1">
    <property type="entry name" value="ACTIVATING SIGNAL COINTEGRATOR 1 COMPLEX SUBUNIT 1"/>
    <property type="match status" value="1"/>
</dbReference>
<evidence type="ECO:0000256" key="1">
    <source>
        <dbReference type="PROSITE-ProRule" id="PRU00117"/>
    </source>
</evidence>
<dbReference type="InterPro" id="IPR036612">
    <property type="entry name" value="KH_dom_type_1_sf"/>
</dbReference>
<sequence>MVTPQGEHYSLLDIPSVYFPFIIGKHGNTKYNIEKDSGARLFVPKNQNEVFTVSGPTKNSVLKAKTKIEIICETANENLPYTHFLSIPVNFPELMTSVSNFQKEIIQESERVPIEGFDGSICQPPESLHLTLLMLKLHTEKQVQTAQDILKKITPELYDMLETRSLVVRFKGLEIMNDDPSQVDVLYLQVLETDSSNRLAKLSKFIVDQFKKHNLVSAEQDRPVKLHVTLFNTRYRRKEEEQPHPSAKVHRETFDAHGIINKYQDHDFGTLKIPELHLSQRSAYDKKGYYKCVSKVVFP</sequence>
<name>A0A6B2LAP0_9EUKA</name>
<dbReference type="GO" id="GO:0006355">
    <property type="term" value="P:regulation of DNA-templated transcription"/>
    <property type="evidence" value="ECO:0007669"/>
    <property type="project" value="TreeGrafter"/>
</dbReference>
<dbReference type="GO" id="GO:0003723">
    <property type="term" value="F:RNA binding"/>
    <property type="evidence" value="ECO:0007669"/>
    <property type="project" value="UniProtKB-UniRule"/>
</dbReference>
<reference evidence="3" key="1">
    <citation type="journal article" date="2020" name="J. Eukaryot. Microbiol.">
        <title>De novo Sequencing, Assembly and Annotation of the Transcriptome for the Free-Living Testate Amoeba Arcella intermedia.</title>
        <authorList>
            <person name="Ribeiro G.M."/>
            <person name="Porfirio-Sousa A.L."/>
            <person name="Maurer-Alcala X.X."/>
            <person name="Katz L.A."/>
            <person name="Lahr D.J.G."/>
        </authorList>
    </citation>
    <scope>NUCLEOTIDE SEQUENCE</scope>
</reference>
<keyword evidence="1" id="KW-0694">RNA-binding</keyword>
<dbReference type="InterPro" id="IPR009210">
    <property type="entry name" value="ASCC1"/>
</dbReference>
<dbReference type="Pfam" id="PF10469">
    <property type="entry name" value="AKAP7_NLS"/>
    <property type="match status" value="1"/>
</dbReference>
<dbReference type="SUPFAM" id="SSF54791">
    <property type="entry name" value="Eukaryotic type KH-domain (KH-domain type I)"/>
    <property type="match status" value="1"/>
</dbReference>
<dbReference type="GO" id="GO:0006307">
    <property type="term" value="P:DNA alkylation repair"/>
    <property type="evidence" value="ECO:0007669"/>
    <property type="project" value="InterPro"/>
</dbReference>
<dbReference type="SUPFAM" id="SSF55144">
    <property type="entry name" value="LigT-like"/>
    <property type="match status" value="1"/>
</dbReference>
<dbReference type="AlphaFoldDB" id="A0A6B2LAP0"/>
<dbReference type="Pfam" id="PF00013">
    <property type="entry name" value="KH_1"/>
    <property type="match status" value="1"/>
</dbReference>
<protein>
    <recommendedName>
        <fullName evidence="2">K Homology domain-containing protein</fullName>
    </recommendedName>
</protein>
<dbReference type="Gene3D" id="3.90.1140.10">
    <property type="entry name" value="Cyclic phosphodiesterase"/>
    <property type="match status" value="1"/>
</dbReference>
<evidence type="ECO:0000259" key="2">
    <source>
        <dbReference type="SMART" id="SM00322"/>
    </source>
</evidence>